<dbReference type="EMBL" id="FN543093">
    <property type="protein sequence ID" value="CBA34516.1"/>
    <property type="molecule type" value="Genomic_DNA"/>
</dbReference>
<organism evidence="1 2">
    <name type="scientific">Cronobacter turicensis (strain DSM 18703 / CCUG 55852 / LMG 23827 / z3032)</name>
    <dbReference type="NCBI Taxonomy" id="693216"/>
    <lineage>
        <taxon>Bacteria</taxon>
        <taxon>Pseudomonadati</taxon>
        <taxon>Pseudomonadota</taxon>
        <taxon>Gammaproteobacteria</taxon>
        <taxon>Enterobacterales</taxon>
        <taxon>Enterobacteriaceae</taxon>
        <taxon>Cronobacter</taxon>
    </lineage>
</organism>
<protein>
    <submittedName>
        <fullName evidence="1">Uncharacterized protein</fullName>
    </submittedName>
</protein>
<dbReference type="AlphaFoldDB" id="C9Y3F0"/>
<proteinExistence type="predicted"/>
<evidence type="ECO:0000313" key="2">
    <source>
        <dbReference type="Proteomes" id="UP000002069"/>
    </source>
</evidence>
<dbReference type="Proteomes" id="UP000002069">
    <property type="component" value="Chromosome"/>
</dbReference>
<keyword evidence="2" id="KW-1185">Reference proteome</keyword>
<name>C9Y3F0_CROTZ</name>
<reference evidence="1 2" key="1">
    <citation type="journal article" date="2010" name="J. Bacteriol.">
        <title>Complete Genome Sequence of Cronobacter turicensis LMG 23827, a foodborne pathogen causing deaths in neonates.</title>
        <authorList>
            <person name="Stephan R."/>
            <person name="Lehner A."/>
            <person name="Tischler P."/>
            <person name="Rattei T."/>
        </authorList>
    </citation>
    <scope>NUCLEOTIDE SEQUENCE [LARGE SCALE GENOMIC DNA]</scope>
    <source>
        <strain evidence="2">DSM 18703 / CCUG 55852 / LMG 23827 / z3032</strain>
    </source>
</reference>
<accession>C9Y3F0</accession>
<dbReference type="KEGG" id="ctu:CTU_41920"/>
<dbReference type="HOGENOM" id="CLU_3029956_0_0_6"/>
<reference evidence="2" key="2">
    <citation type="journal article" date="2011" name="J. Bacteriol.">
        <title>Complete genome sequence of Cronobacter turicensis LMG 23827, a food-borne pathogen causing deaths in neonates.</title>
        <authorList>
            <person name="Stephan R."/>
            <person name="Lehner A."/>
            <person name="Tischler P."/>
            <person name="Rattei T."/>
        </authorList>
    </citation>
    <scope>NUCLEOTIDE SEQUENCE [LARGE SCALE GENOMIC DNA]</scope>
    <source>
        <strain evidence="2">DSM 18703 / CCUG 55852 / LMG 23827 / z3032</strain>
    </source>
</reference>
<gene>
    <name evidence="1" type="ordered locus">Ctu_41920</name>
</gene>
<sequence length="55" mass="6156">MPGTAEDADSNRKHSGVMSLNVTCDEYPSVFKRHSSETAKAVFYIHNKTFPPKNN</sequence>
<evidence type="ECO:0000313" key="1">
    <source>
        <dbReference type="EMBL" id="CBA34516.1"/>
    </source>
</evidence>